<feature type="coiled-coil region" evidence="1">
    <location>
        <begin position="84"/>
        <end position="160"/>
    </location>
</feature>
<feature type="non-terminal residue" evidence="3">
    <location>
        <position position="1"/>
    </location>
</feature>
<feature type="coiled-coil region" evidence="1">
    <location>
        <begin position="190"/>
        <end position="304"/>
    </location>
</feature>
<protein>
    <submittedName>
        <fullName evidence="3">Uncharacterized protein</fullName>
    </submittedName>
</protein>
<evidence type="ECO:0000256" key="2">
    <source>
        <dbReference type="SAM" id="MobiDB-lite"/>
    </source>
</evidence>
<evidence type="ECO:0000256" key="1">
    <source>
        <dbReference type="SAM" id="Coils"/>
    </source>
</evidence>
<proteinExistence type="predicted"/>
<reference evidence="3 4" key="1">
    <citation type="journal article" date="2020" name="ISME J.">
        <title>Uncovering the hidden diversity of litter-decomposition mechanisms in mushroom-forming fungi.</title>
        <authorList>
            <person name="Floudas D."/>
            <person name="Bentzer J."/>
            <person name="Ahren D."/>
            <person name="Johansson T."/>
            <person name="Persson P."/>
            <person name="Tunlid A."/>
        </authorList>
    </citation>
    <scope>NUCLEOTIDE SEQUENCE [LARGE SCALE GENOMIC DNA]</scope>
    <source>
        <strain evidence="3 4">CBS 291.85</strain>
    </source>
</reference>
<feature type="compositionally biased region" description="Basic and acidic residues" evidence="2">
    <location>
        <begin position="380"/>
        <end position="391"/>
    </location>
</feature>
<evidence type="ECO:0000313" key="3">
    <source>
        <dbReference type="EMBL" id="KAF5317611.1"/>
    </source>
</evidence>
<accession>A0A8H5B7E1</accession>
<feature type="region of interest" description="Disordered" evidence="2">
    <location>
        <begin position="1"/>
        <end position="62"/>
    </location>
</feature>
<feature type="compositionally biased region" description="Basic and acidic residues" evidence="2">
    <location>
        <begin position="1"/>
        <end position="13"/>
    </location>
</feature>
<gene>
    <name evidence="3" type="ORF">D9758_018773</name>
</gene>
<keyword evidence="1" id="KW-0175">Coiled coil</keyword>
<dbReference type="Proteomes" id="UP000559256">
    <property type="component" value="Unassembled WGS sequence"/>
</dbReference>
<sequence>MNSLADKEVEDQRMLNAGGYDLPMGVVGKESSLTSGEPPRGIKRGRVLAETNQKNDTPGNDDAIVKSRRVEMDDGQHFSRTTMSEAHLRSFEKLEAKLEEYKKKVRELDATNIRQSDKIDSLARAVDRLETTQKTMEAQKRKIAEQHEALEDQFNRYQKEQELKSKLADRKKKTPLQEGEISYSTKIDKLDAEAVKVKILKAEVAELRQELQELQVYKLNAEQTDAESAKLQNEKQELGKLRERYEAENEKHVADLLNAKTDLTTAKEEKSKLQEERDRVQGGFNNLRDEKKKLREANDTLRNDLGVVTKDRDGLQPQIALEKECLEAIGNARQSELDSRKAKDELAKVQQDRDHFQGRHTKAQDDKKLLQQAKNTLQKETVDLRSEKSKLESLNSSLRQSEAMAQDDLKKIQEERDGLKADLTKLREEKDKLLNDLKKVEAATNKLKDDLMKANEENEVMKIDTDLRLDEDDTMDELRTRVADLENDLQESRISHGNCEDIICELTEEVDELDRKVKALEVSILH</sequence>
<comment type="caution">
    <text evidence="3">The sequence shown here is derived from an EMBL/GenBank/DDBJ whole genome shotgun (WGS) entry which is preliminary data.</text>
</comment>
<dbReference type="EMBL" id="JAACJM010000474">
    <property type="protein sequence ID" value="KAF5317611.1"/>
    <property type="molecule type" value="Genomic_DNA"/>
</dbReference>
<dbReference type="AlphaFoldDB" id="A0A8H5B7E1"/>
<name>A0A8H5B7E1_9AGAR</name>
<evidence type="ECO:0000313" key="4">
    <source>
        <dbReference type="Proteomes" id="UP000559256"/>
    </source>
</evidence>
<organism evidence="3 4">
    <name type="scientific">Tetrapyrgos nigripes</name>
    <dbReference type="NCBI Taxonomy" id="182062"/>
    <lineage>
        <taxon>Eukaryota</taxon>
        <taxon>Fungi</taxon>
        <taxon>Dikarya</taxon>
        <taxon>Basidiomycota</taxon>
        <taxon>Agaricomycotina</taxon>
        <taxon>Agaricomycetes</taxon>
        <taxon>Agaricomycetidae</taxon>
        <taxon>Agaricales</taxon>
        <taxon>Marasmiineae</taxon>
        <taxon>Marasmiaceae</taxon>
        <taxon>Tetrapyrgos</taxon>
    </lineage>
</organism>
<feature type="region of interest" description="Disordered" evidence="2">
    <location>
        <begin position="380"/>
        <end position="402"/>
    </location>
</feature>
<keyword evidence="4" id="KW-1185">Reference proteome</keyword>